<sequence length="280" mass="31625">MKKYLAVFLLFQTISVAALVCEFGKIKDNTYSEELTYKKIENDSLYKSYILVDDNTGEILIEDNKDSSYPIASLTKLMTAMVVLDNNFDLDRKIKVSSEDASIPYGVRIKAGKEYRIKDLLYYTLMMSSNSSANALASSVSKDFVSLMNKKAIELGLHNTSFCTANGLPPKYTNSCIDVSSAYDVYKMTKYALSNYPIIEEITSTKYKKVDGINLINSNELLRKNDKIKGVKTGFHDIAGYNISIVYEDEEKNTRLYEVILGSDSNEDRMLISETVLKNF</sequence>
<dbReference type="GO" id="GO:0008360">
    <property type="term" value="P:regulation of cell shape"/>
    <property type="evidence" value="ECO:0007669"/>
    <property type="project" value="UniProtKB-KW"/>
</dbReference>
<comment type="similarity">
    <text evidence="1 9">Belongs to the peptidase S11 family.</text>
</comment>
<evidence type="ECO:0000256" key="4">
    <source>
        <dbReference type="ARBA" id="ARBA00022960"/>
    </source>
</evidence>
<protein>
    <submittedName>
        <fullName evidence="12">Serine-type D-Ala-D-Ala carboxypeptidase</fullName>
    </submittedName>
</protein>
<feature type="domain" description="Peptidase S11 D-alanyl-D-alanine carboxypeptidase A N-terminal" evidence="11">
    <location>
        <begin position="47"/>
        <end position="264"/>
    </location>
</feature>
<dbReference type="EMBL" id="CABWIB010000001">
    <property type="protein sequence ID" value="VWL85283.1"/>
    <property type="molecule type" value="Genomic_DNA"/>
</dbReference>
<evidence type="ECO:0000256" key="6">
    <source>
        <dbReference type="ARBA" id="ARBA00023316"/>
    </source>
</evidence>
<evidence type="ECO:0000313" key="13">
    <source>
        <dbReference type="Proteomes" id="UP000419017"/>
    </source>
</evidence>
<keyword evidence="2 10" id="KW-0732">Signal</keyword>
<keyword evidence="4" id="KW-0133">Cell shape</keyword>
<dbReference type="PRINTS" id="PR00725">
    <property type="entry name" value="DADACBPTASE1"/>
</dbReference>
<gene>
    <name evidence="12" type="ORF">OMES3154_00566</name>
</gene>
<feature type="signal peptide" evidence="10">
    <location>
        <begin position="1"/>
        <end position="20"/>
    </location>
</feature>
<organism evidence="12 13">
    <name type="scientific">Oceanivirga miroungae</name>
    <dbReference type="NCBI Taxonomy" id="1130046"/>
    <lineage>
        <taxon>Bacteria</taxon>
        <taxon>Fusobacteriati</taxon>
        <taxon>Fusobacteriota</taxon>
        <taxon>Fusobacteriia</taxon>
        <taxon>Fusobacteriales</taxon>
        <taxon>Leptotrichiaceae</taxon>
        <taxon>Oceanivirga</taxon>
    </lineage>
</organism>
<keyword evidence="12" id="KW-0121">Carboxypeptidase</keyword>
<evidence type="ECO:0000256" key="8">
    <source>
        <dbReference type="PIRSR" id="PIRSR618044-2"/>
    </source>
</evidence>
<dbReference type="InterPro" id="IPR001967">
    <property type="entry name" value="Peptidase_S11_N"/>
</dbReference>
<feature type="active site" description="Proton acceptor" evidence="7">
    <location>
        <position position="76"/>
    </location>
</feature>
<keyword evidence="5" id="KW-0573">Peptidoglycan synthesis</keyword>
<feature type="active site" evidence="7">
    <location>
        <position position="128"/>
    </location>
</feature>
<feature type="active site" description="Acyl-ester intermediate" evidence="7">
    <location>
        <position position="73"/>
    </location>
</feature>
<evidence type="ECO:0000256" key="5">
    <source>
        <dbReference type="ARBA" id="ARBA00022984"/>
    </source>
</evidence>
<keyword evidence="12" id="KW-0645">Protease</keyword>
<accession>A0A6I8MAS3</accession>
<evidence type="ECO:0000256" key="10">
    <source>
        <dbReference type="SAM" id="SignalP"/>
    </source>
</evidence>
<dbReference type="GO" id="GO:0009252">
    <property type="term" value="P:peptidoglycan biosynthetic process"/>
    <property type="evidence" value="ECO:0007669"/>
    <property type="project" value="UniProtKB-KW"/>
</dbReference>
<dbReference type="RefSeq" id="WP_156683291.1">
    <property type="nucleotide sequence ID" value="NZ_CABWIB010000001.1"/>
</dbReference>
<dbReference type="PANTHER" id="PTHR21581">
    <property type="entry name" value="D-ALANYL-D-ALANINE CARBOXYPEPTIDASE"/>
    <property type="match status" value="1"/>
</dbReference>
<dbReference type="Pfam" id="PF00768">
    <property type="entry name" value="Peptidase_S11"/>
    <property type="match status" value="1"/>
</dbReference>
<dbReference type="SUPFAM" id="SSF56601">
    <property type="entry name" value="beta-lactamase/transpeptidase-like"/>
    <property type="match status" value="1"/>
</dbReference>
<evidence type="ECO:0000256" key="3">
    <source>
        <dbReference type="ARBA" id="ARBA00022801"/>
    </source>
</evidence>
<evidence type="ECO:0000256" key="9">
    <source>
        <dbReference type="RuleBase" id="RU004016"/>
    </source>
</evidence>
<dbReference type="InterPro" id="IPR018044">
    <property type="entry name" value="Peptidase_S11"/>
</dbReference>
<dbReference type="Gene3D" id="3.40.710.10">
    <property type="entry name" value="DD-peptidase/beta-lactamase superfamily"/>
    <property type="match status" value="1"/>
</dbReference>
<keyword evidence="6" id="KW-0961">Cell wall biogenesis/degradation</keyword>
<feature type="chain" id="PRO_5026359159" evidence="10">
    <location>
        <begin position="21"/>
        <end position="280"/>
    </location>
</feature>
<name>A0A6I8MAS3_9FUSO</name>
<feature type="binding site" evidence="8">
    <location>
        <position position="232"/>
    </location>
    <ligand>
        <name>substrate</name>
    </ligand>
</feature>
<evidence type="ECO:0000256" key="2">
    <source>
        <dbReference type="ARBA" id="ARBA00022729"/>
    </source>
</evidence>
<proteinExistence type="inferred from homology"/>
<dbReference type="InterPro" id="IPR012338">
    <property type="entry name" value="Beta-lactam/transpept-like"/>
</dbReference>
<keyword evidence="13" id="KW-1185">Reference proteome</keyword>
<evidence type="ECO:0000259" key="11">
    <source>
        <dbReference type="Pfam" id="PF00768"/>
    </source>
</evidence>
<keyword evidence="3" id="KW-0378">Hydrolase</keyword>
<dbReference type="PANTHER" id="PTHR21581:SF26">
    <property type="entry name" value="D-ALANYL-D-ALANINE ENDOPEPTIDASE"/>
    <property type="match status" value="1"/>
</dbReference>
<dbReference type="GO" id="GO:0006508">
    <property type="term" value="P:proteolysis"/>
    <property type="evidence" value="ECO:0007669"/>
    <property type="project" value="InterPro"/>
</dbReference>
<evidence type="ECO:0000256" key="1">
    <source>
        <dbReference type="ARBA" id="ARBA00007164"/>
    </source>
</evidence>
<evidence type="ECO:0000256" key="7">
    <source>
        <dbReference type="PIRSR" id="PIRSR618044-1"/>
    </source>
</evidence>
<dbReference type="GO" id="GO:0009002">
    <property type="term" value="F:serine-type D-Ala-D-Ala carboxypeptidase activity"/>
    <property type="evidence" value="ECO:0007669"/>
    <property type="project" value="InterPro"/>
</dbReference>
<dbReference type="AlphaFoldDB" id="A0A6I8MAS3"/>
<dbReference type="GO" id="GO:0071555">
    <property type="term" value="P:cell wall organization"/>
    <property type="evidence" value="ECO:0007669"/>
    <property type="project" value="UniProtKB-KW"/>
</dbReference>
<reference evidence="12 13" key="1">
    <citation type="submission" date="2019-10" db="EMBL/GenBank/DDBJ databases">
        <authorList>
            <person name="Blom J."/>
        </authorList>
    </citation>
    <scope>NUCLEOTIDE SEQUENCE [LARGE SCALE GENOMIC DNA]</scope>
    <source>
        <strain evidence="12 13">ES3154-GLU</strain>
    </source>
</reference>
<dbReference type="Proteomes" id="UP000419017">
    <property type="component" value="Unassembled WGS sequence"/>
</dbReference>
<evidence type="ECO:0000313" key="12">
    <source>
        <dbReference type="EMBL" id="VWL85283.1"/>
    </source>
</evidence>